<protein>
    <submittedName>
        <fullName evidence="2">Uncharacterized protein</fullName>
    </submittedName>
</protein>
<dbReference type="Proteomes" id="UP001365128">
    <property type="component" value="Unassembled WGS sequence"/>
</dbReference>
<proteinExistence type="predicted"/>
<sequence>MPAYLPTASVHRARQLASTRNHRVQSRALPSLAMARTSPSASAAIKRDRTSLGNLNFARPYRHEHTLPRELDRSTTSNRLDSTASADHESGMGHTYSTGLQTTSWLWAKRRASSAKTGSLCATASNDPTETLATLDRILPRRILSPSAQTVGAPVVTDTQKRRARPLKARTAFRQSRACTTTALQQGIFLLVAGYRVES</sequence>
<evidence type="ECO:0000313" key="2">
    <source>
        <dbReference type="EMBL" id="KAK7532758.1"/>
    </source>
</evidence>
<feature type="region of interest" description="Disordered" evidence="1">
    <location>
        <begin position="59"/>
        <end position="95"/>
    </location>
</feature>
<gene>
    <name evidence="2" type="ORF">IWX46DRAFT_334233</name>
</gene>
<comment type="caution">
    <text evidence="2">The sequence shown here is derived from an EMBL/GenBank/DDBJ whole genome shotgun (WGS) entry which is preliminary data.</text>
</comment>
<keyword evidence="3" id="KW-1185">Reference proteome</keyword>
<name>A0ABR1LDS1_9PEZI</name>
<evidence type="ECO:0000313" key="3">
    <source>
        <dbReference type="Proteomes" id="UP001365128"/>
    </source>
</evidence>
<accession>A0ABR1LDS1</accession>
<dbReference type="EMBL" id="JBBPDW010000048">
    <property type="protein sequence ID" value="KAK7532758.1"/>
    <property type="molecule type" value="Genomic_DNA"/>
</dbReference>
<organism evidence="2 3">
    <name type="scientific">Phyllosticta citricarpa</name>
    <dbReference type="NCBI Taxonomy" id="55181"/>
    <lineage>
        <taxon>Eukaryota</taxon>
        <taxon>Fungi</taxon>
        <taxon>Dikarya</taxon>
        <taxon>Ascomycota</taxon>
        <taxon>Pezizomycotina</taxon>
        <taxon>Dothideomycetes</taxon>
        <taxon>Dothideomycetes incertae sedis</taxon>
        <taxon>Botryosphaeriales</taxon>
        <taxon>Phyllostictaceae</taxon>
        <taxon>Phyllosticta</taxon>
    </lineage>
</organism>
<feature type="compositionally biased region" description="Basic and acidic residues" evidence="1">
    <location>
        <begin position="61"/>
        <end position="73"/>
    </location>
</feature>
<feature type="compositionally biased region" description="Polar residues" evidence="1">
    <location>
        <begin position="74"/>
        <end position="85"/>
    </location>
</feature>
<evidence type="ECO:0000256" key="1">
    <source>
        <dbReference type="SAM" id="MobiDB-lite"/>
    </source>
</evidence>
<reference evidence="2 3" key="1">
    <citation type="submission" date="2024-04" db="EMBL/GenBank/DDBJ databases">
        <title>Phyllosticta paracitricarpa is synonymous to the EU quarantine fungus P. citricarpa based on phylogenomic analyses.</title>
        <authorList>
            <consortium name="Lawrence Berkeley National Laboratory"/>
            <person name="Van Ingen-Buijs V.A."/>
            <person name="Van Westerhoven A.C."/>
            <person name="Haridas S."/>
            <person name="Skiadas P."/>
            <person name="Martin F."/>
            <person name="Groenewald J.Z."/>
            <person name="Crous P.W."/>
            <person name="Seidl M.F."/>
        </authorList>
    </citation>
    <scope>NUCLEOTIDE SEQUENCE [LARGE SCALE GENOMIC DNA]</scope>
    <source>
        <strain evidence="2 3">CBS 122670</strain>
    </source>
</reference>